<dbReference type="Pfam" id="PF20161">
    <property type="entry name" value="VpsR"/>
    <property type="match status" value="1"/>
</dbReference>
<comment type="caution">
    <text evidence="2">The sequence shown here is derived from an EMBL/GenBank/DDBJ whole genome shotgun (WGS) entry which is preliminary data.</text>
</comment>
<proteinExistence type="predicted"/>
<gene>
    <name evidence="2" type="ORF">GTP55_19935</name>
</gene>
<dbReference type="Proteomes" id="UP000466332">
    <property type="component" value="Unassembled WGS sequence"/>
</dbReference>
<keyword evidence="3" id="KW-1185">Reference proteome</keyword>
<dbReference type="RefSeq" id="WP_229258070.1">
    <property type="nucleotide sequence ID" value="NZ_WWCS01000014.1"/>
</dbReference>
<name>A0ABW9WMS6_9BURK</name>
<evidence type="ECO:0000259" key="1">
    <source>
        <dbReference type="Pfam" id="PF20161"/>
    </source>
</evidence>
<protein>
    <submittedName>
        <fullName evidence="2">Sigma-54-dependent Fis family transcriptional regulator</fullName>
    </submittedName>
</protein>
<reference evidence="2 3" key="1">
    <citation type="submission" date="2019-12" db="EMBL/GenBank/DDBJ databases">
        <title>Novel species isolated from a subtropical stream in China.</title>
        <authorList>
            <person name="Lu H."/>
        </authorList>
    </citation>
    <scope>NUCLEOTIDE SEQUENCE [LARGE SCALE GENOMIC DNA]</scope>
    <source>
        <strain evidence="2 3">FT109W</strain>
    </source>
</reference>
<evidence type="ECO:0000313" key="3">
    <source>
        <dbReference type="Proteomes" id="UP000466332"/>
    </source>
</evidence>
<feature type="non-terminal residue" evidence="2">
    <location>
        <position position="118"/>
    </location>
</feature>
<organism evidence="2 3">
    <name type="scientific">Duganella margarita</name>
    <dbReference type="NCBI Taxonomy" id="2692170"/>
    <lineage>
        <taxon>Bacteria</taxon>
        <taxon>Pseudomonadati</taxon>
        <taxon>Pseudomonadota</taxon>
        <taxon>Betaproteobacteria</taxon>
        <taxon>Burkholderiales</taxon>
        <taxon>Oxalobacteraceae</taxon>
        <taxon>Telluria group</taxon>
        <taxon>Duganella</taxon>
    </lineage>
</organism>
<evidence type="ECO:0000313" key="2">
    <source>
        <dbReference type="EMBL" id="MYN41635.1"/>
    </source>
</evidence>
<sequence>MTTKTILCVGVGELGLAPDWEVIHAGTLAEGRRHLKARPCAVGLLLVRETDNCAELGAFLLDHWTLHWIAVLPPAALERPAWRQLLRDHCSDYHTWPLDHQRLRHALGHALGMAALRA</sequence>
<accession>A0ABW9WMS6</accession>
<dbReference type="InterPro" id="IPR045343">
    <property type="entry name" value="VpsR"/>
</dbReference>
<feature type="domain" description="VpsR" evidence="1">
    <location>
        <begin position="19"/>
        <end position="108"/>
    </location>
</feature>
<dbReference type="EMBL" id="WWCS01000014">
    <property type="protein sequence ID" value="MYN41635.1"/>
    <property type="molecule type" value="Genomic_DNA"/>
</dbReference>